<name>A0AA46DDV6_9BURK</name>
<feature type="region of interest" description="Disordered" evidence="1">
    <location>
        <begin position="118"/>
        <end position="145"/>
    </location>
</feature>
<proteinExistence type="predicted"/>
<sequence>MRTGPPAEWATGPRSSADPVMPVKHQLFCAAVLAVAAAVAHATDVGVSVSVSQPGVYGRIDIGHTPPPVIYPQPVIIVQPVHAVPQPVYMRVPPGHAKNWAKHCHKYNACSTPVYFVKDEPHHPHKPKPHHHHDHRGPGKGHGHH</sequence>
<evidence type="ECO:0000313" key="3">
    <source>
        <dbReference type="Proteomes" id="UP000294772"/>
    </source>
</evidence>
<reference evidence="2 3" key="1">
    <citation type="submission" date="2019-03" db="EMBL/GenBank/DDBJ databases">
        <title>Genomic Encyclopedia of Type Strains, Phase IV (KMG-IV): sequencing the most valuable type-strain genomes for metagenomic binning, comparative biology and taxonomic classification.</title>
        <authorList>
            <person name="Goeker M."/>
        </authorList>
    </citation>
    <scope>NUCLEOTIDE SEQUENCE [LARGE SCALE GENOMIC DNA]</scope>
    <source>
        <strain evidence="2 3">DSM 15264</strain>
    </source>
</reference>
<protein>
    <submittedName>
        <fullName evidence="2">Uncharacterized protein</fullName>
    </submittedName>
</protein>
<evidence type="ECO:0000256" key="1">
    <source>
        <dbReference type="SAM" id="MobiDB-lite"/>
    </source>
</evidence>
<gene>
    <name evidence="2" type="ORF">EV676_106109</name>
</gene>
<feature type="compositionally biased region" description="Basic residues" evidence="1">
    <location>
        <begin position="123"/>
        <end position="145"/>
    </location>
</feature>
<organism evidence="2 3">
    <name type="scientific">Caldimonas thermodepolymerans</name>
    <dbReference type="NCBI Taxonomy" id="215580"/>
    <lineage>
        <taxon>Bacteria</taxon>
        <taxon>Pseudomonadati</taxon>
        <taxon>Pseudomonadota</taxon>
        <taxon>Betaproteobacteria</taxon>
        <taxon>Burkholderiales</taxon>
        <taxon>Sphaerotilaceae</taxon>
        <taxon>Caldimonas</taxon>
    </lineage>
</organism>
<evidence type="ECO:0000313" key="2">
    <source>
        <dbReference type="EMBL" id="TCP06625.1"/>
    </source>
</evidence>
<accession>A0AA46DDV6</accession>
<dbReference type="AlphaFoldDB" id="A0AA46DDV6"/>
<dbReference type="EMBL" id="SLXF01000006">
    <property type="protein sequence ID" value="TCP06625.1"/>
    <property type="molecule type" value="Genomic_DNA"/>
</dbReference>
<comment type="caution">
    <text evidence="2">The sequence shown here is derived from an EMBL/GenBank/DDBJ whole genome shotgun (WGS) entry which is preliminary data.</text>
</comment>
<dbReference type="Proteomes" id="UP000294772">
    <property type="component" value="Unassembled WGS sequence"/>
</dbReference>